<evidence type="ECO:0000313" key="1">
    <source>
        <dbReference type="EMBL" id="NEX60132.1"/>
    </source>
</evidence>
<keyword evidence="2" id="KW-1185">Reference proteome</keyword>
<dbReference type="EMBL" id="JAAIVB010000011">
    <property type="protein sequence ID" value="NEX60132.1"/>
    <property type="molecule type" value="Genomic_DNA"/>
</dbReference>
<evidence type="ECO:0000313" key="2">
    <source>
        <dbReference type="Proteomes" id="UP000482155"/>
    </source>
</evidence>
<accession>A0A6B3SNU0</accession>
<protein>
    <submittedName>
        <fullName evidence="1">Uncharacterized protein</fullName>
    </submittedName>
</protein>
<dbReference type="Proteomes" id="UP000482155">
    <property type="component" value="Unassembled WGS sequence"/>
</dbReference>
<dbReference type="AlphaFoldDB" id="A0A6B3SNU0"/>
<sequence length="100" mass="10789">MNIHSTIRWAVWRNTVEPDRFEAIDVSALDLGMAPLPSPPGAGWDMRLITYAPTAAKAIADTRSLDDAGMLDPTAPWGDVMERCVSLDGMLSLVPSAPSH</sequence>
<dbReference type="RefSeq" id="WP_163960633.1">
    <property type="nucleotide sequence ID" value="NZ_JAAIVB010000011.1"/>
</dbReference>
<comment type="caution">
    <text evidence="1">The sequence shown here is derived from an EMBL/GenBank/DDBJ whole genome shotgun (WGS) entry which is preliminary data.</text>
</comment>
<reference evidence="1 2" key="1">
    <citation type="submission" date="2020-02" db="EMBL/GenBank/DDBJ databases">
        <authorList>
            <person name="Kim M.K."/>
        </authorList>
    </citation>
    <scope>NUCLEOTIDE SEQUENCE [LARGE SCALE GENOMIC DNA]</scope>
    <source>
        <strain evidence="1 2">17J57-3</strain>
    </source>
</reference>
<gene>
    <name evidence="1" type="ORF">G3574_03485</name>
</gene>
<organism evidence="1 2">
    <name type="scientific">Noviherbaspirillum galbum</name>
    <dbReference type="NCBI Taxonomy" id="2709383"/>
    <lineage>
        <taxon>Bacteria</taxon>
        <taxon>Pseudomonadati</taxon>
        <taxon>Pseudomonadota</taxon>
        <taxon>Betaproteobacteria</taxon>
        <taxon>Burkholderiales</taxon>
        <taxon>Oxalobacteraceae</taxon>
        <taxon>Noviherbaspirillum</taxon>
    </lineage>
</organism>
<name>A0A6B3SNU0_9BURK</name>
<proteinExistence type="predicted"/>